<keyword evidence="3" id="KW-1185">Reference proteome</keyword>
<evidence type="ECO:0000259" key="1">
    <source>
        <dbReference type="Pfam" id="PF06985"/>
    </source>
</evidence>
<reference evidence="2" key="1">
    <citation type="submission" date="2021-12" db="EMBL/GenBank/DDBJ databases">
        <authorList>
            <person name="Zaccaron A."/>
            <person name="Stergiopoulos I."/>
        </authorList>
    </citation>
    <scope>NUCLEOTIDE SEQUENCE</scope>
    <source>
        <strain evidence="2">Race5_Kim</strain>
    </source>
</reference>
<dbReference type="AlphaFoldDB" id="A0A9Q8PM24"/>
<dbReference type="EMBL" id="CP090175">
    <property type="protein sequence ID" value="UJO24931.1"/>
    <property type="molecule type" value="Genomic_DNA"/>
</dbReference>
<accession>A0A9Q8PM24</accession>
<dbReference type="RefSeq" id="XP_047769297.1">
    <property type="nucleotide sequence ID" value="XM_047913711.1"/>
</dbReference>
<dbReference type="PANTHER" id="PTHR10622">
    <property type="entry name" value="HET DOMAIN-CONTAINING PROTEIN"/>
    <property type="match status" value="1"/>
</dbReference>
<dbReference type="Pfam" id="PF06985">
    <property type="entry name" value="HET"/>
    <property type="match status" value="1"/>
</dbReference>
<proteinExistence type="predicted"/>
<dbReference type="PANTHER" id="PTHR10622:SF12">
    <property type="entry name" value="HET DOMAIN-CONTAINING PROTEIN"/>
    <property type="match status" value="1"/>
</dbReference>
<name>A0A9Q8PM24_PASFU</name>
<dbReference type="OMA" id="CASECYV"/>
<feature type="domain" description="Heterokaryon incompatibility" evidence="1">
    <location>
        <begin position="23"/>
        <end position="105"/>
    </location>
</feature>
<dbReference type="GeneID" id="71994441"/>
<dbReference type="Proteomes" id="UP000756132">
    <property type="component" value="Chromosome 13"/>
</dbReference>
<gene>
    <name evidence="2" type="ORF">CLAFUR5_14563</name>
</gene>
<sequence>MWLIDTDTVELCEFNFDVNRPKYAILSHRWTSDELGSKDFMKGRRKDSMGYQKVISSCKVARDRGLSWLWIDTCCIDKRSSAELSEAINSMYQWYECASECYVYLFDVLYGSDSPIEDLDSQLERSDWFTRGWTLQELIAPRTVLFFNASWSLIAIKNSEALADHEELSVEISSQIASITGISLDILLGQAHISNKSAAQKLSWIARRTTTRREDIAYCMLGIFEVNMPLLYGEGARAWPRLLQEIIRKTRDETVFAWRSPVESSSSVPLLAGSPICFQHSDSTVECDALQRPAYTLTNLGLEIRLLAKTAFEYVGSQNERILVVVLNCCEGKTPEGRLVLWYLTLKQRSCGHYDRLGCAPSPRPLISDATASTAKLILGDETIFVHTTAAILRDCWRRLKVTESTAFDSKDRITELLDRSVKESVHTDSP</sequence>
<organism evidence="2 3">
    <name type="scientific">Passalora fulva</name>
    <name type="common">Tomato leaf mold</name>
    <name type="synonym">Cladosporium fulvum</name>
    <dbReference type="NCBI Taxonomy" id="5499"/>
    <lineage>
        <taxon>Eukaryota</taxon>
        <taxon>Fungi</taxon>
        <taxon>Dikarya</taxon>
        <taxon>Ascomycota</taxon>
        <taxon>Pezizomycotina</taxon>
        <taxon>Dothideomycetes</taxon>
        <taxon>Dothideomycetidae</taxon>
        <taxon>Mycosphaerellales</taxon>
        <taxon>Mycosphaerellaceae</taxon>
        <taxon>Fulvia</taxon>
    </lineage>
</organism>
<evidence type="ECO:0000313" key="3">
    <source>
        <dbReference type="Proteomes" id="UP000756132"/>
    </source>
</evidence>
<reference evidence="2" key="2">
    <citation type="journal article" date="2022" name="Microb. Genom.">
        <title>A chromosome-scale genome assembly of the tomato pathogen Cladosporium fulvum reveals a compartmentalized genome architecture and the presence of a dispensable chromosome.</title>
        <authorList>
            <person name="Zaccaron A.Z."/>
            <person name="Chen L.H."/>
            <person name="Samaras A."/>
            <person name="Stergiopoulos I."/>
        </authorList>
    </citation>
    <scope>NUCLEOTIDE SEQUENCE</scope>
    <source>
        <strain evidence="2">Race5_Kim</strain>
    </source>
</reference>
<protein>
    <submittedName>
        <fullName evidence="2">Vegetative incompatibility protein HET-E-1</fullName>
    </submittedName>
</protein>
<evidence type="ECO:0000313" key="2">
    <source>
        <dbReference type="EMBL" id="UJO24931.1"/>
    </source>
</evidence>
<dbReference type="KEGG" id="ffu:CLAFUR5_14563"/>
<dbReference type="InterPro" id="IPR010730">
    <property type="entry name" value="HET"/>
</dbReference>
<dbReference type="OrthoDB" id="674604at2759"/>